<reference evidence="2" key="1">
    <citation type="submission" date="2023-06" db="EMBL/GenBank/DDBJ databases">
        <title>Phylogenetic Diversity of Rhizobium strains.</title>
        <authorList>
            <person name="Moura F.T."/>
            <person name="Helene L.C.F."/>
            <person name="Hungria M."/>
        </authorList>
    </citation>
    <scope>NUCLEOTIDE SEQUENCE</scope>
    <source>
        <strain evidence="2">CCGE524</strain>
    </source>
</reference>
<dbReference type="InterPro" id="IPR006726">
    <property type="entry name" value="PHBA_efflux_AaeB/fusaric-R"/>
</dbReference>
<evidence type="ECO:0000256" key="1">
    <source>
        <dbReference type="SAM" id="Phobius"/>
    </source>
</evidence>
<feature type="transmembrane region" description="Helical" evidence="1">
    <location>
        <begin position="102"/>
        <end position="119"/>
    </location>
</feature>
<feature type="transmembrane region" description="Helical" evidence="1">
    <location>
        <begin position="282"/>
        <end position="300"/>
    </location>
</feature>
<keyword evidence="1" id="KW-0472">Membrane</keyword>
<feature type="transmembrane region" description="Helical" evidence="1">
    <location>
        <begin position="255"/>
        <end position="276"/>
    </location>
</feature>
<dbReference type="Proteomes" id="UP001172630">
    <property type="component" value="Unassembled WGS sequence"/>
</dbReference>
<comment type="caution">
    <text evidence="2">The sequence shown here is derived from an EMBL/GenBank/DDBJ whole genome shotgun (WGS) entry which is preliminary data.</text>
</comment>
<organism evidence="2 3">
    <name type="scientific">Rhizobium calliandrae</name>
    <dbReference type="NCBI Taxonomy" id="1312182"/>
    <lineage>
        <taxon>Bacteria</taxon>
        <taxon>Pseudomonadati</taxon>
        <taxon>Pseudomonadota</taxon>
        <taxon>Alphaproteobacteria</taxon>
        <taxon>Hyphomicrobiales</taxon>
        <taxon>Rhizobiaceae</taxon>
        <taxon>Rhizobium/Agrobacterium group</taxon>
        <taxon>Rhizobium</taxon>
    </lineage>
</organism>
<keyword evidence="1" id="KW-0812">Transmembrane</keyword>
<dbReference type="Pfam" id="PF04632">
    <property type="entry name" value="FUSC"/>
    <property type="match status" value="1"/>
</dbReference>
<feature type="transmembrane region" description="Helical" evidence="1">
    <location>
        <begin position="75"/>
        <end position="96"/>
    </location>
</feature>
<gene>
    <name evidence="2" type="ORF">PY650_31940</name>
</gene>
<protein>
    <submittedName>
        <fullName evidence="2">FUSC family protein</fullName>
    </submittedName>
</protein>
<dbReference type="EMBL" id="JARFYN010000070">
    <property type="protein sequence ID" value="MDL2410146.1"/>
    <property type="molecule type" value="Genomic_DNA"/>
</dbReference>
<feature type="transmembrane region" description="Helical" evidence="1">
    <location>
        <begin position="124"/>
        <end position="140"/>
    </location>
</feature>
<dbReference type="RefSeq" id="WP_285883894.1">
    <property type="nucleotide sequence ID" value="NZ_JARFYN010000070.1"/>
</dbReference>
<feature type="transmembrane region" description="Helical" evidence="1">
    <location>
        <begin position="307"/>
        <end position="325"/>
    </location>
</feature>
<sequence>MLRDMLNRQLYQRLVAEANELFTLGPRMVDELECVASVLLAIVFGHLADVQNISWAAFSGYMVMRGHISESLLRGMLRIIGTIAGALLALIMTPLVWTSPTASAASLALVGGATLYGALTSKRSYAWLFVGLTFAMVLLDKLEHPDLVVTAFVSTRIRETVAGTLACVLVSMVSTYTLRRRWPGPPRPPTPRFGWNPEVARHASQAAVALAVLPFLREVFQIPELTQGAVTIMALMLIPLSGIGKSGLVPVSRRIVLRVAGCVCGAALAAVFLFLAHISAQAAAPVLILGTMLGVMFGRHIENGKSFIAYGGTQFTLAILVTLVPDSYVHAEIDPGVARLIGILVGILLLVPVLVGWHLVAGAMDERPSDRSPQG</sequence>
<feature type="transmembrane region" description="Helical" evidence="1">
    <location>
        <begin position="228"/>
        <end position="248"/>
    </location>
</feature>
<proteinExistence type="predicted"/>
<accession>A0ABT7KNE4</accession>
<keyword evidence="1" id="KW-1133">Transmembrane helix</keyword>
<name>A0ABT7KNE4_9HYPH</name>
<feature type="transmembrane region" description="Helical" evidence="1">
    <location>
        <begin position="337"/>
        <end position="361"/>
    </location>
</feature>
<keyword evidence="3" id="KW-1185">Reference proteome</keyword>
<evidence type="ECO:0000313" key="2">
    <source>
        <dbReference type="EMBL" id="MDL2410146.1"/>
    </source>
</evidence>
<evidence type="ECO:0000313" key="3">
    <source>
        <dbReference type="Proteomes" id="UP001172630"/>
    </source>
</evidence>